<gene>
    <name evidence="1" type="ORF">GGQ64_004891</name>
</gene>
<sequence>MSKWKTPVELTLDSTNHQTVHGPYAAAMLLMISWPTQNGKERERAERMCLKAVNERIDAADAREAFLSAIEEAGLTLESRGTDPLAA</sequence>
<protein>
    <recommendedName>
        <fullName evidence="3">DUF982 domain-containing protein</fullName>
    </recommendedName>
</protein>
<comment type="caution">
    <text evidence="1">The sequence shown here is derived from an EMBL/GenBank/DDBJ whole genome shotgun (WGS) entry which is preliminary data.</text>
</comment>
<dbReference type="RefSeq" id="WP_183807867.1">
    <property type="nucleotide sequence ID" value="NZ_JACIEE010000012.1"/>
</dbReference>
<keyword evidence="2" id="KW-1185">Reference proteome</keyword>
<accession>A0A7W6DFH3</accession>
<organism evidence="1 2">
    <name type="scientific">Mycoplana azooxidifex</name>
    <dbReference type="NCBI Taxonomy" id="1636188"/>
    <lineage>
        <taxon>Bacteria</taxon>
        <taxon>Pseudomonadati</taxon>
        <taxon>Pseudomonadota</taxon>
        <taxon>Alphaproteobacteria</taxon>
        <taxon>Hyphomicrobiales</taxon>
        <taxon>Rhizobiaceae</taxon>
        <taxon>Mycoplana</taxon>
    </lineage>
</organism>
<dbReference type="AlphaFoldDB" id="A0A7W6DFH3"/>
<evidence type="ECO:0008006" key="3">
    <source>
        <dbReference type="Google" id="ProtNLM"/>
    </source>
</evidence>
<dbReference type="InterPro" id="IPR010385">
    <property type="entry name" value="DUF982"/>
</dbReference>
<dbReference type="Pfam" id="PF06169">
    <property type="entry name" value="DUF982"/>
    <property type="match status" value="1"/>
</dbReference>
<dbReference type="EMBL" id="JACIEE010000012">
    <property type="protein sequence ID" value="MBB3979647.1"/>
    <property type="molecule type" value="Genomic_DNA"/>
</dbReference>
<proteinExistence type="predicted"/>
<dbReference type="Proteomes" id="UP000574761">
    <property type="component" value="Unassembled WGS sequence"/>
</dbReference>
<name>A0A7W6DFH3_9HYPH</name>
<reference evidence="1 2" key="1">
    <citation type="submission" date="2020-08" db="EMBL/GenBank/DDBJ databases">
        <title>Genomic Encyclopedia of Type Strains, Phase IV (KMG-IV): sequencing the most valuable type-strain genomes for metagenomic binning, comparative biology and taxonomic classification.</title>
        <authorList>
            <person name="Goeker M."/>
        </authorList>
    </citation>
    <scope>NUCLEOTIDE SEQUENCE [LARGE SCALE GENOMIC DNA]</scope>
    <source>
        <strain evidence="1 2">DSM 100211</strain>
    </source>
</reference>
<evidence type="ECO:0000313" key="2">
    <source>
        <dbReference type="Proteomes" id="UP000574761"/>
    </source>
</evidence>
<dbReference type="Gene3D" id="6.10.250.730">
    <property type="match status" value="1"/>
</dbReference>
<evidence type="ECO:0000313" key="1">
    <source>
        <dbReference type="EMBL" id="MBB3979647.1"/>
    </source>
</evidence>